<evidence type="ECO:0000256" key="1">
    <source>
        <dbReference type="ARBA" id="ARBA00007420"/>
    </source>
</evidence>
<evidence type="ECO:0000256" key="9">
    <source>
        <dbReference type="PIRSR" id="PIRSR000705-1"/>
    </source>
</evidence>
<dbReference type="InParanoid" id="C3YP21"/>
<feature type="binding site" evidence="11">
    <location>
        <begin position="20"/>
        <end position="28"/>
    </location>
    <ligand>
        <name>ATP</name>
        <dbReference type="ChEBI" id="CHEBI:30616"/>
    </ligand>
</feature>
<accession>C3YP21</accession>
<feature type="binding site" evidence="10">
    <location>
        <position position="78"/>
    </location>
    <ligand>
        <name>substrate</name>
    </ligand>
</feature>
<feature type="active site" description="Proton acceptor" evidence="9">
    <location>
        <position position="119"/>
    </location>
</feature>
<feature type="binding site" evidence="10">
    <location>
        <position position="89"/>
    </location>
    <ligand>
        <name>substrate</name>
    </ligand>
</feature>
<dbReference type="Gene3D" id="3.40.50.300">
    <property type="entry name" value="P-loop containing nucleotide triphosphate hydrolases"/>
    <property type="match status" value="1"/>
</dbReference>
<keyword evidence="5" id="KW-0418">Kinase</keyword>
<dbReference type="InterPro" id="IPR002624">
    <property type="entry name" value="DCK/DGK"/>
</dbReference>
<feature type="binding site" evidence="10">
    <location>
        <position position="120"/>
    </location>
    <ligand>
        <name>substrate</name>
    </ligand>
</feature>
<dbReference type="PANTHER" id="PTHR10513:SF35">
    <property type="entry name" value="DEOXYADENOSINE KINASE"/>
    <property type="match status" value="1"/>
</dbReference>
<keyword evidence="3" id="KW-0808">Transferase</keyword>
<reference evidence="13" key="1">
    <citation type="journal article" date="2008" name="Nature">
        <title>The amphioxus genome and the evolution of the chordate karyotype.</title>
        <authorList>
            <consortium name="US DOE Joint Genome Institute (JGI-PGF)"/>
            <person name="Putnam N.H."/>
            <person name="Butts T."/>
            <person name="Ferrier D.E.K."/>
            <person name="Furlong R.F."/>
            <person name="Hellsten U."/>
            <person name="Kawashima T."/>
            <person name="Robinson-Rechavi M."/>
            <person name="Shoguchi E."/>
            <person name="Terry A."/>
            <person name="Yu J.-K."/>
            <person name="Benito-Gutierrez E.L."/>
            <person name="Dubchak I."/>
            <person name="Garcia-Fernandez J."/>
            <person name="Gibson-Brown J.J."/>
            <person name="Grigoriev I.V."/>
            <person name="Horton A.C."/>
            <person name="de Jong P.J."/>
            <person name="Jurka J."/>
            <person name="Kapitonov V.V."/>
            <person name="Kohara Y."/>
            <person name="Kuroki Y."/>
            <person name="Lindquist E."/>
            <person name="Lucas S."/>
            <person name="Osoegawa K."/>
            <person name="Pennacchio L.A."/>
            <person name="Salamov A.A."/>
            <person name="Satou Y."/>
            <person name="Sauka-Spengler T."/>
            <person name="Schmutz J."/>
            <person name="Shin-I T."/>
            <person name="Toyoda A."/>
            <person name="Bronner-Fraser M."/>
            <person name="Fujiyama A."/>
            <person name="Holland L.Z."/>
            <person name="Holland P.W.H."/>
            <person name="Satoh N."/>
            <person name="Rokhsar D.S."/>
        </authorList>
    </citation>
    <scope>NUCLEOTIDE SEQUENCE [LARGE SCALE GENOMIC DNA]</scope>
    <source>
        <strain evidence="13">S238N-H82</strain>
        <tissue evidence="13">Testes</tissue>
    </source>
</reference>
<dbReference type="EMBL" id="GG666537">
    <property type="protein sequence ID" value="EEN57912.1"/>
    <property type="molecule type" value="Genomic_DNA"/>
</dbReference>
<dbReference type="PIRSF" id="PIRSF000705">
    <property type="entry name" value="DNK"/>
    <property type="match status" value="1"/>
</dbReference>
<feature type="domain" description="Deoxynucleoside kinase" evidence="12">
    <location>
        <begin position="17"/>
        <end position="249"/>
    </location>
</feature>
<name>C3YP21_BRAFL</name>
<dbReference type="GO" id="GO:0005524">
    <property type="term" value="F:ATP binding"/>
    <property type="evidence" value="ECO:0007669"/>
    <property type="project" value="UniProtKB-KW"/>
</dbReference>
<dbReference type="FunCoup" id="C3YP21">
    <property type="interactions" value="68"/>
</dbReference>
<comment type="similarity">
    <text evidence="1">Belongs to the DCK/DGK family.</text>
</comment>
<dbReference type="PANTHER" id="PTHR10513">
    <property type="entry name" value="DEOXYNUCLEOSIDE KINASE"/>
    <property type="match status" value="1"/>
</dbReference>
<dbReference type="CDD" id="cd01673">
    <property type="entry name" value="dNK"/>
    <property type="match status" value="1"/>
</dbReference>
<feature type="binding site" evidence="11">
    <location>
        <begin position="180"/>
        <end position="184"/>
    </location>
    <ligand>
        <name>ATP</name>
        <dbReference type="ChEBI" id="CHEBI:30616"/>
    </ligand>
</feature>
<dbReference type="EC" id="2.7.1.113" evidence="7"/>
<feature type="binding site" evidence="11">
    <location>
        <begin position="231"/>
        <end position="233"/>
    </location>
    <ligand>
        <name>ATP</name>
        <dbReference type="ChEBI" id="CHEBI:30616"/>
    </ligand>
</feature>
<keyword evidence="6 11" id="KW-0067">ATP-binding</keyword>
<evidence type="ECO:0000256" key="3">
    <source>
        <dbReference type="ARBA" id="ARBA00022679"/>
    </source>
</evidence>
<evidence type="ECO:0000259" key="12">
    <source>
        <dbReference type="Pfam" id="PF01712"/>
    </source>
</evidence>
<dbReference type="InterPro" id="IPR027417">
    <property type="entry name" value="P-loop_NTPase"/>
</dbReference>
<evidence type="ECO:0000256" key="2">
    <source>
        <dbReference type="ARBA" id="ARBA00011738"/>
    </source>
</evidence>
<dbReference type="GO" id="GO:0004138">
    <property type="term" value="F:deoxyguanosine kinase activity"/>
    <property type="evidence" value="ECO:0007669"/>
    <property type="project" value="UniProtKB-EC"/>
</dbReference>
<protein>
    <recommendedName>
        <fullName evidence="7">deoxyguanosine kinase</fullName>
        <ecNumber evidence="7">2.7.1.113</ecNumber>
    </recommendedName>
</protein>
<dbReference type="eggNOG" id="KOG4235">
    <property type="taxonomic scope" value="Eukaryota"/>
</dbReference>
<feature type="binding site" evidence="10">
    <location>
        <position position="45"/>
    </location>
    <ligand>
        <name>substrate</name>
    </ligand>
</feature>
<evidence type="ECO:0000256" key="6">
    <source>
        <dbReference type="ARBA" id="ARBA00022840"/>
    </source>
</evidence>
<evidence type="ECO:0000313" key="13">
    <source>
        <dbReference type="EMBL" id="EEN57912.1"/>
    </source>
</evidence>
<comment type="catalytic activity">
    <reaction evidence="8">
        <text>2'-deoxyguanosine + ATP = dGMP + ADP + H(+)</text>
        <dbReference type="Rhea" id="RHEA:19201"/>
        <dbReference type="ChEBI" id="CHEBI:15378"/>
        <dbReference type="ChEBI" id="CHEBI:17172"/>
        <dbReference type="ChEBI" id="CHEBI:30616"/>
        <dbReference type="ChEBI" id="CHEBI:57673"/>
        <dbReference type="ChEBI" id="CHEBI:456216"/>
        <dbReference type="EC" id="2.7.1.113"/>
    </reaction>
</comment>
<evidence type="ECO:0000256" key="10">
    <source>
        <dbReference type="PIRSR" id="PIRSR000705-2"/>
    </source>
</evidence>
<gene>
    <name evidence="13" type="ORF">BRAFLDRAFT_124584</name>
</gene>
<dbReference type="AlphaFoldDB" id="C3YP21"/>
<comment type="subunit">
    <text evidence="2">Homodimer.</text>
</comment>
<dbReference type="InterPro" id="IPR050566">
    <property type="entry name" value="Deoxyribonucleoside_kinase"/>
</dbReference>
<dbReference type="Pfam" id="PF01712">
    <property type="entry name" value="dNK"/>
    <property type="match status" value="1"/>
</dbReference>
<evidence type="ECO:0000256" key="8">
    <source>
        <dbReference type="ARBA" id="ARBA00047656"/>
    </source>
</evidence>
<evidence type="ECO:0000256" key="5">
    <source>
        <dbReference type="ARBA" id="ARBA00022777"/>
    </source>
</evidence>
<dbReference type="STRING" id="7739.C3YP21"/>
<dbReference type="FunFam" id="3.40.50.300:FF:000461">
    <property type="entry name" value="Deoxycytidine kinase"/>
    <property type="match status" value="1"/>
</dbReference>
<dbReference type="SUPFAM" id="SSF52540">
    <property type="entry name" value="P-loop containing nucleoside triphosphate hydrolases"/>
    <property type="match status" value="1"/>
</dbReference>
<organism>
    <name type="scientific">Branchiostoma floridae</name>
    <name type="common">Florida lancelet</name>
    <name type="synonym">Amphioxus</name>
    <dbReference type="NCBI Taxonomy" id="7739"/>
    <lineage>
        <taxon>Eukaryota</taxon>
        <taxon>Metazoa</taxon>
        <taxon>Chordata</taxon>
        <taxon>Cephalochordata</taxon>
        <taxon>Leptocardii</taxon>
        <taxon>Amphioxiformes</taxon>
        <taxon>Branchiostomatidae</taxon>
        <taxon>Branchiostoma</taxon>
    </lineage>
</organism>
<dbReference type="InterPro" id="IPR031314">
    <property type="entry name" value="DNK_dom"/>
</dbReference>
<feature type="binding site" evidence="10">
    <location>
        <position position="125"/>
    </location>
    <ligand>
        <name>substrate</name>
    </ligand>
</feature>
<sequence>MATEAKKARLNRIKRVAVEGNIAVGKSTFISLLEEESSDWAIVGEPLSRWQNVQCHSEKEEEITLSQKHGGNLLDMFYSDPRRWAFTFQSYVCLSRMRHQLKPAPGHLETAAEPVVFYERSVYSDRYWADAKVRFLWVIGYRSGWNIYCDWHSTMMAAMGELKLDGIIYLRAEPEVCLERLKLRGRPEERPVSLEYLDQIHTRHESWLVHKEISVSDSLKGAPILTMDCNLSFQEDTDKQKDMMSQVGQQQVYIL</sequence>
<evidence type="ECO:0000256" key="7">
    <source>
        <dbReference type="ARBA" id="ARBA00039043"/>
    </source>
</evidence>
<evidence type="ECO:0000256" key="11">
    <source>
        <dbReference type="PIRSR" id="PIRSR000705-3"/>
    </source>
</evidence>
<proteinExistence type="inferred from homology"/>
<keyword evidence="4 11" id="KW-0547">Nucleotide-binding</keyword>
<feature type="binding site" evidence="10">
    <location>
        <position position="189"/>
    </location>
    <ligand>
        <name>substrate</name>
    </ligand>
</feature>
<evidence type="ECO:0000256" key="4">
    <source>
        <dbReference type="ARBA" id="ARBA00022741"/>
    </source>
</evidence>